<protein>
    <submittedName>
        <fullName evidence="8">Uncharacterized protein</fullName>
    </submittedName>
</protein>
<dbReference type="InterPro" id="IPR003598">
    <property type="entry name" value="Ig_sub2"/>
</dbReference>
<dbReference type="SMART" id="SM00409">
    <property type="entry name" value="IG"/>
    <property type="match status" value="1"/>
</dbReference>
<feature type="domain" description="Fibronectin type-III" evidence="7">
    <location>
        <begin position="1"/>
        <end position="41"/>
    </location>
</feature>
<dbReference type="PANTHER" id="PTHR14340">
    <property type="entry name" value="MICROFIBRIL-ASSOCIATED GLYCOPROTEIN 3"/>
    <property type="match status" value="1"/>
</dbReference>
<reference evidence="8" key="4">
    <citation type="submission" date="2025-09" db="UniProtKB">
        <authorList>
            <consortium name="Ensembl"/>
        </authorList>
    </citation>
    <scope>IDENTIFICATION</scope>
</reference>
<dbReference type="Bgee" id="ENSAMXG00000042987">
    <property type="expression patterns" value="Expressed in muscle tissue and 9 other cell types or tissues"/>
</dbReference>
<dbReference type="Pfam" id="PF00041">
    <property type="entry name" value="fn3"/>
    <property type="match status" value="1"/>
</dbReference>
<dbReference type="Gene3D" id="2.60.40.10">
    <property type="entry name" value="Immunoglobulins"/>
    <property type="match status" value="3"/>
</dbReference>
<dbReference type="Pfam" id="PF07679">
    <property type="entry name" value="I-set"/>
    <property type="match status" value="1"/>
</dbReference>
<dbReference type="InterPro" id="IPR013783">
    <property type="entry name" value="Ig-like_fold"/>
</dbReference>
<reference evidence="8" key="3">
    <citation type="submission" date="2025-08" db="UniProtKB">
        <authorList>
            <consortium name="Ensembl"/>
        </authorList>
    </citation>
    <scope>IDENTIFICATION</scope>
</reference>
<name>A0A3B1IJ80_ASTMX</name>
<reference evidence="9" key="2">
    <citation type="journal article" date="2014" name="Nat. Commun.">
        <title>The cavefish genome reveals candidate genes for eye loss.</title>
        <authorList>
            <person name="McGaugh S.E."/>
            <person name="Gross J.B."/>
            <person name="Aken B."/>
            <person name="Blin M."/>
            <person name="Borowsky R."/>
            <person name="Chalopin D."/>
            <person name="Hinaux H."/>
            <person name="Jeffery W.R."/>
            <person name="Keene A."/>
            <person name="Ma L."/>
            <person name="Minx P."/>
            <person name="Murphy D."/>
            <person name="O'Quin K.E."/>
            <person name="Retaux S."/>
            <person name="Rohner N."/>
            <person name="Searle S.M."/>
            <person name="Stahl B.A."/>
            <person name="Tabin C."/>
            <person name="Volff J.N."/>
            <person name="Yoshizawa M."/>
            <person name="Warren W.C."/>
        </authorList>
    </citation>
    <scope>NUCLEOTIDE SEQUENCE [LARGE SCALE GENOMIC DNA]</scope>
    <source>
        <strain evidence="9">female</strain>
    </source>
</reference>
<dbReference type="FunFam" id="2.60.40.10:FF:000112">
    <property type="entry name" value="Titin a"/>
    <property type="match status" value="1"/>
</dbReference>
<dbReference type="PRINTS" id="PR00014">
    <property type="entry name" value="FNTYPEIII"/>
</dbReference>
<evidence type="ECO:0000259" key="6">
    <source>
        <dbReference type="PROSITE" id="PS50835"/>
    </source>
</evidence>
<dbReference type="PROSITE" id="PS50853">
    <property type="entry name" value="FN3"/>
    <property type="match status" value="2"/>
</dbReference>
<dbReference type="GeneTree" id="ENSGT01110000267173"/>
<dbReference type="InterPro" id="IPR003599">
    <property type="entry name" value="Ig_sub"/>
</dbReference>
<feature type="domain" description="Fibronectin type-III" evidence="7">
    <location>
        <begin position="44"/>
        <end position="137"/>
    </location>
</feature>
<keyword evidence="5" id="KW-0393">Immunoglobulin domain</keyword>
<reference evidence="9" key="1">
    <citation type="submission" date="2013-03" db="EMBL/GenBank/DDBJ databases">
        <authorList>
            <person name="Jeffery W."/>
            <person name="Warren W."/>
            <person name="Wilson R.K."/>
        </authorList>
    </citation>
    <scope>NUCLEOTIDE SEQUENCE</scope>
    <source>
        <strain evidence="9">female</strain>
    </source>
</reference>
<dbReference type="InterPro" id="IPR013098">
    <property type="entry name" value="Ig_I-set"/>
</dbReference>
<dbReference type="SMART" id="SM00408">
    <property type="entry name" value="IGc2"/>
    <property type="match status" value="1"/>
</dbReference>
<keyword evidence="9" id="KW-1185">Reference proteome</keyword>
<accession>A0A3B1IJ80</accession>
<sequence length="284" mass="31814">MTYRIDQLEEGRNYFFRVVAENEHGIGLPAETPEPLKISEKPQPPGKISVVDVTRKSVSLSWEKPEHDGGSRISHYEVEMQAKDSEKWSLCASVKALDTIVTNLAQGEEYNFRVIAVNDKGKSDPRLLAHPVVAKDLVIDTSVRTKLSTYIGEAPSLKEEMKDTITKLGESGTLACQIIGRPLPEIKWYRYGKELTQSRKYKMSSDGRNHSLTVLTDEQEDEGLYICRAINEAGEIETTGKLRLQAAPQFHPGFPLKEKYYAGCGTSLRQEDQNAIRNPRGTCA</sequence>
<dbReference type="InParanoid" id="A0A3B1IJ80"/>
<evidence type="ECO:0000313" key="9">
    <source>
        <dbReference type="Proteomes" id="UP000018467"/>
    </source>
</evidence>
<dbReference type="CDD" id="cd00063">
    <property type="entry name" value="FN3"/>
    <property type="match status" value="2"/>
</dbReference>
<keyword evidence="3" id="KW-0963">Cytoplasm</keyword>
<dbReference type="FunFam" id="2.60.40.10:FF:000147">
    <property type="entry name" value="Myosin light chain kinase"/>
    <property type="match status" value="1"/>
</dbReference>
<dbReference type="Proteomes" id="UP000018467">
    <property type="component" value="Unassembled WGS sequence"/>
</dbReference>
<proteinExistence type="inferred from homology"/>
<organism evidence="8 9">
    <name type="scientific">Astyanax mexicanus</name>
    <name type="common">Blind cave fish</name>
    <name type="synonym">Astyanax fasciatus mexicanus</name>
    <dbReference type="NCBI Taxonomy" id="7994"/>
    <lineage>
        <taxon>Eukaryota</taxon>
        <taxon>Metazoa</taxon>
        <taxon>Chordata</taxon>
        <taxon>Craniata</taxon>
        <taxon>Vertebrata</taxon>
        <taxon>Euteleostomi</taxon>
        <taxon>Actinopterygii</taxon>
        <taxon>Neopterygii</taxon>
        <taxon>Teleostei</taxon>
        <taxon>Ostariophysi</taxon>
        <taxon>Characiformes</taxon>
        <taxon>Characoidei</taxon>
        <taxon>Acestrorhamphidae</taxon>
        <taxon>Acestrorhamphinae</taxon>
        <taxon>Astyanax</taxon>
    </lineage>
</organism>
<dbReference type="PANTHER" id="PTHR14340:SF13">
    <property type="entry name" value="TITIN"/>
    <property type="match status" value="1"/>
</dbReference>
<comment type="similarity">
    <text evidence="2">Belongs to the protein kinase superfamily. CAMK Ser/Thr protein kinase family.</text>
</comment>
<dbReference type="InterPro" id="IPR036116">
    <property type="entry name" value="FN3_sf"/>
</dbReference>
<dbReference type="SMART" id="SM00060">
    <property type="entry name" value="FN3"/>
    <property type="match status" value="1"/>
</dbReference>
<dbReference type="GO" id="GO:0005737">
    <property type="term" value="C:cytoplasm"/>
    <property type="evidence" value="ECO:0007669"/>
    <property type="project" value="UniProtKB-SubCell"/>
</dbReference>
<evidence type="ECO:0000259" key="7">
    <source>
        <dbReference type="PROSITE" id="PS50853"/>
    </source>
</evidence>
<evidence type="ECO:0000256" key="1">
    <source>
        <dbReference type="ARBA" id="ARBA00004496"/>
    </source>
</evidence>
<dbReference type="PROSITE" id="PS50835">
    <property type="entry name" value="IG_LIKE"/>
    <property type="match status" value="1"/>
</dbReference>
<dbReference type="InterPro" id="IPR003961">
    <property type="entry name" value="FN3_dom"/>
</dbReference>
<dbReference type="SUPFAM" id="SSF49265">
    <property type="entry name" value="Fibronectin type III"/>
    <property type="match status" value="1"/>
</dbReference>
<evidence type="ECO:0000256" key="2">
    <source>
        <dbReference type="ARBA" id="ARBA00006692"/>
    </source>
</evidence>
<dbReference type="STRING" id="7994.ENSAMXP00000029942"/>
<feature type="domain" description="Ig-like" evidence="6">
    <location>
        <begin position="155"/>
        <end position="243"/>
    </location>
</feature>
<dbReference type="SUPFAM" id="SSF48726">
    <property type="entry name" value="Immunoglobulin"/>
    <property type="match status" value="1"/>
</dbReference>
<evidence type="ECO:0000256" key="3">
    <source>
        <dbReference type="ARBA" id="ARBA00022490"/>
    </source>
</evidence>
<comment type="subcellular location">
    <subcellularLocation>
        <location evidence="1">Cytoplasm</location>
    </subcellularLocation>
</comment>
<dbReference type="InterPro" id="IPR007110">
    <property type="entry name" value="Ig-like_dom"/>
</dbReference>
<dbReference type="Ensembl" id="ENSAMXT00000032919.1">
    <property type="protein sequence ID" value="ENSAMXP00000029942.1"/>
    <property type="gene ID" value="ENSAMXG00000042987.1"/>
</dbReference>
<evidence type="ECO:0000313" key="8">
    <source>
        <dbReference type="Ensembl" id="ENSAMXP00000029942.1"/>
    </source>
</evidence>
<evidence type="ECO:0000256" key="5">
    <source>
        <dbReference type="ARBA" id="ARBA00023319"/>
    </source>
</evidence>
<keyword evidence="4" id="KW-0677">Repeat</keyword>
<dbReference type="InterPro" id="IPR036179">
    <property type="entry name" value="Ig-like_dom_sf"/>
</dbReference>
<dbReference type="AlphaFoldDB" id="A0A3B1IJ80"/>
<evidence type="ECO:0000256" key="4">
    <source>
        <dbReference type="ARBA" id="ARBA00022737"/>
    </source>
</evidence>